<proteinExistence type="predicted"/>
<accession>A0ABD1HBZ2</accession>
<evidence type="ECO:0000313" key="3">
    <source>
        <dbReference type="EMBL" id="KAL1553930.1"/>
    </source>
</evidence>
<dbReference type="Pfam" id="PF00931">
    <property type="entry name" value="NB-ARC"/>
    <property type="match status" value="1"/>
</dbReference>
<name>A0ABD1HBZ2_SALDI</name>
<keyword evidence="4" id="KW-1185">Reference proteome</keyword>
<dbReference type="EMBL" id="JBEAFC010000006">
    <property type="protein sequence ID" value="KAL1553930.1"/>
    <property type="molecule type" value="Genomic_DNA"/>
</dbReference>
<gene>
    <name evidence="3" type="ORF">AAHA92_14545</name>
</gene>
<evidence type="ECO:0000259" key="2">
    <source>
        <dbReference type="Pfam" id="PF00931"/>
    </source>
</evidence>
<feature type="domain" description="NB-ARC" evidence="2">
    <location>
        <begin position="11"/>
        <end position="172"/>
    </location>
</feature>
<reference evidence="3 4" key="1">
    <citation type="submission" date="2024-06" db="EMBL/GenBank/DDBJ databases">
        <title>A chromosome level genome sequence of Diviner's sage (Salvia divinorum).</title>
        <authorList>
            <person name="Ford S.A."/>
            <person name="Ro D.-K."/>
            <person name="Ness R.W."/>
            <person name="Phillips M.A."/>
        </authorList>
    </citation>
    <scope>NUCLEOTIDE SEQUENCE [LARGE SCALE GENOMIC DNA]</scope>
    <source>
        <strain evidence="3">SAF-2024a</strain>
        <tissue evidence="3">Leaf</tissue>
    </source>
</reference>
<dbReference type="Gene3D" id="3.40.50.300">
    <property type="entry name" value="P-loop containing nucleotide triphosphate hydrolases"/>
    <property type="match status" value="1"/>
</dbReference>
<dbReference type="PANTHER" id="PTHR36766:SF40">
    <property type="entry name" value="DISEASE RESISTANCE PROTEIN RGA3"/>
    <property type="match status" value="1"/>
</dbReference>
<keyword evidence="1" id="KW-0611">Plant defense</keyword>
<dbReference type="InterPro" id="IPR027417">
    <property type="entry name" value="P-loop_NTPase"/>
</dbReference>
<dbReference type="AlphaFoldDB" id="A0ABD1HBZ2"/>
<organism evidence="3 4">
    <name type="scientific">Salvia divinorum</name>
    <name type="common">Maria pastora</name>
    <name type="synonym">Diviner's sage</name>
    <dbReference type="NCBI Taxonomy" id="28513"/>
    <lineage>
        <taxon>Eukaryota</taxon>
        <taxon>Viridiplantae</taxon>
        <taxon>Streptophyta</taxon>
        <taxon>Embryophyta</taxon>
        <taxon>Tracheophyta</taxon>
        <taxon>Spermatophyta</taxon>
        <taxon>Magnoliopsida</taxon>
        <taxon>eudicotyledons</taxon>
        <taxon>Gunneridae</taxon>
        <taxon>Pentapetalae</taxon>
        <taxon>asterids</taxon>
        <taxon>lamiids</taxon>
        <taxon>Lamiales</taxon>
        <taxon>Lamiaceae</taxon>
        <taxon>Nepetoideae</taxon>
        <taxon>Mentheae</taxon>
        <taxon>Salviinae</taxon>
        <taxon>Salvia</taxon>
        <taxon>Salvia subgen. Calosphace</taxon>
    </lineage>
</organism>
<dbReference type="PANTHER" id="PTHR36766">
    <property type="entry name" value="PLANT BROAD-SPECTRUM MILDEW RESISTANCE PROTEIN RPW8"/>
    <property type="match status" value="1"/>
</dbReference>
<comment type="caution">
    <text evidence="3">The sequence shown here is derived from an EMBL/GenBank/DDBJ whole genome shotgun (WGS) entry which is preliminary data.</text>
</comment>
<dbReference type="GO" id="GO:0006952">
    <property type="term" value="P:defense response"/>
    <property type="evidence" value="ECO:0007669"/>
    <property type="project" value="UniProtKB-KW"/>
</dbReference>
<evidence type="ECO:0000313" key="4">
    <source>
        <dbReference type="Proteomes" id="UP001567538"/>
    </source>
</evidence>
<dbReference type="Proteomes" id="UP001567538">
    <property type="component" value="Unassembled WGS sequence"/>
</dbReference>
<dbReference type="InterPro" id="IPR002182">
    <property type="entry name" value="NB-ARC"/>
</dbReference>
<sequence>MIGLSNELAEMKEYLLKPLRPYDFGVYSHVGKIGSLRSITAKALFDEIFVAKEVPFDCGAWVTVGRNYQITEILTNIIAQVDDQARIDHGDMEKLGKDLYAKLEGRRYMIVLDDIDDVEAWDLLKDSFPEQDNGSLIVLATGLIEVAQFAKSFYIHEMPMLSDDFFWDFLRLLLFGCEKEIDPVMEKAGKKIAENCGGSRIALARVILFLYKCDMTPDHQSWTNLAADELHTIFVVHDEVSEVCKIREDAYVLTDDKKHTITSPLETSLALKLIKDVRMLQVADCSPSVVRWAEKMKESDWENRIEKLAIDVHSSWDDEKLDS</sequence>
<protein>
    <submittedName>
        <fullName evidence="3">Disease resistance protein RGA3</fullName>
    </submittedName>
</protein>
<dbReference type="SUPFAM" id="SSF52540">
    <property type="entry name" value="P-loop containing nucleoside triphosphate hydrolases"/>
    <property type="match status" value="1"/>
</dbReference>
<evidence type="ECO:0000256" key="1">
    <source>
        <dbReference type="ARBA" id="ARBA00022821"/>
    </source>
</evidence>